<sequence>HCSVALIISDRCVLITAYKYGATDLRINKPESPRMKLTFCVLLAVYLLATIPATQQQSNNSSKLTCTFLTL</sequence>
<dbReference type="EMBL" id="JTDF01007083">
    <property type="protein sequence ID" value="KAF8565243.1"/>
    <property type="molecule type" value="Genomic_DNA"/>
</dbReference>
<dbReference type="Proteomes" id="UP000699462">
    <property type="component" value="Unassembled WGS sequence"/>
</dbReference>
<dbReference type="AlphaFoldDB" id="A0A8T0DBN1"/>
<organism evidence="1 2">
    <name type="scientific">Paragonimus westermani</name>
    <dbReference type="NCBI Taxonomy" id="34504"/>
    <lineage>
        <taxon>Eukaryota</taxon>
        <taxon>Metazoa</taxon>
        <taxon>Spiralia</taxon>
        <taxon>Lophotrochozoa</taxon>
        <taxon>Platyhelminthes</taxon>
        <taxon>Trematoda</taxon>
        <taxon>Digenea</taxon>
        <taxon>Plagiorchiida</taxon>
        <taxon>Troglotremata</taxon>
        <taxon>Troglotrematidae</taxon>
        <taxon>Paragonimus</taxon>
    </lineage>
</organism>
<gene>
    <name evidence="1" type="ORF">P879_10309</name>
</gene>
<evidence type="ECO:0000313" key="1">
    <source>
        <dbReference type="EMBL" id="KAF8565243.1"/>
    </source>
</evidence>
<protein>
    <submittedName>
        <fullName evidence="1">Uncharacterized protein</fullName>
    </submittedName>
</protein>
<keyword evidence="2" id="KW-1185">Reference proteome</keyword>
<name>A0A8T0DBN1_9TREM</name>
<accession>A0A8T0DBN1</accession>
<comment type="caution">
    <text evidence="1">The sequence shown here is derived from an EMBL/GenBank/DDBJ whole genome shotgun (WGS) entry which is preliminary data.</text>
</comment>
<feature type="non-terminal residue" evidence="1">
    <location>
        <position position="1"/>
    </location>
</feature>
<proteinExistence type="predicted"/>
<reference evidence="1 2" key="1">
    <citation type="submission" date="2019-07" db="EMBL/GenBank/DDBJ databases">
        <title>Annotation for the trematode Paragonimus westermani.</title>
        <authorList>
            <person name="Choi Y.-J."/>
        </authorList>
    </citation>
    <scope>NUCLEOTIDE SEQUENCE [LARGE SCALE GENOMIC DNA]</scope>
    <source>
        <strain evidence="1">180907_Pwestermani</strain>
    </source>
</reference>
<evidence type="ECO:0000313" key="2">
    <source>
        <dbReference type="Proteomes" id="UP000699462"/>
    </source>
</evidence>